<evidence type="ECO:0000313" key="3">
    <source>
        <dbReference type="Proteomes" id="UP000663570"/>
    </source>
</evidence>
<proteinExistence type="predicted"/>
<evidence type="ECO:0000313" key="2">
    <source>
        <dbReference type="EMBL" id="QSI75999.1"/>
    </source>
</evidence>
<dbReference type="Gene3D" id="1.20.1260.10">
    <property type="match status" value="1"/>
</dbReference>
<dbReference type="InterPro" id="IPR009078">
    <property type="entry name" value="Ferritin-like_SF"/>
</dbReference>
<dbReference type="CDD" id="cd01045">
    <property type="entry name" value="Ferritin_like_AB"/>
    <property type="match status" value="1"/>
</dbReference>
<accession>A0ABX7M2K8</accession>
<dbReference type="EMBL" id="CP071060">
    <property type="protein sequence ID" value="QSI75999.1"/>
    <property type="molecule type" value="Genomic_DNA"/>
</dbReference>
<dbReference type="InterPro" id="IPR003251">
    <property type="entry name" value="Rr_diiron-bd_dom"/>
</dbReference>
<dbReference type="SUPFAM" id="SSF47240">
    <property type="entry name" value="Ferritin-like"/>
    <property type="match status" value="1"/>
</dbReference>
<name>A0ABX7M2K8_9RHOO</name>
<reference evidence="2 3" key="1">
    <citation type="submission" date="2021-02" db="EMBL/GenBank/DDBJ databases">
        <title>Niveibacterium changnyeongensis HC41.</title>
        <authorList>
            <person name="Kang M."/>
        </authorList>
    </citation>
    <scope>NUCLEOTIDE SEQUENCE [LARGE SCALE GENOMIC DNA]</scope>
    <source>
        <strain evidence="2 3">HC41</strain>
    </source>
</reference>
<gene>
    <name evidence="2" type="ORF">JY500_16170</name>
</gene>
<organism evidence="2 3">
    <name type="scientific">Niveibacterium microcysteis</name>
    <dbReference type="NCBI Taxonomy" id="2811415"/>
    <lineage>
        <taxon>Bacteria</taxon>
        <taxon>Pseudomonadati</taxon>
        <taxon>Pseudomonadota</taxon>
        <taxon>Betaproteobacteria</taxon>
        <taxon>Rhodocyclales</taxon>
        <taxon>Rhodocyclaceae</taxon>
        <taxon>Niveibacterium</taxon>
    </lineage>
</organism>
<dbReference type="Proteomes" id="UP000663570">
    <property type="component" value="Chromosome"/>
</dbReference>
<dbReference type="Pfam" id="PF02915">
    <property type="entry name" value="Rubrerythrin"/>
    <property type="match status" value="1"/>
</dbReference>
<protein>
    <submittedName>
        <fullName evidence="2">Ferritin family protein</fullName>
    </submittedName>
</protein>
<evidence type="ECO:0000259" key="1">
    <source>
        <dbReference type="Pfam" id="PF02915"/>
    </source>
</evidence>
<feature type="domain" description="Rubrerythrin diiron-binding" evidence="1">
    <location>
        <begin position="12"/>
        <end position="145"/>
    </location>
</feature>
<keyword evidence="3" id="KW-1185">Reference proteome</keyword>
<dbReference type="InterPro" id="IPR012347">
    <property type="entry name" value="Ferritin-like"/>
</dbReference>
<sequence>MSLRPIRSVPEFYASAIAIEHDAIACYTEFAQRMEALGNAETAELFREIARQEEGHASELERCADGCQMPSSASREPRTAFVDANAANGAVLNPLGALQIAMGAERRAVSFYQNVSLTSPDPVVRELAEGMILEEFEHLRLLERLSARLGG</sequence>
<dbReference type="RefSeq" id="WP_172197097.1">
    <property type="nucleotide sequence ID" value="NZ_CP071060.1"/>
</dbReference>